<evidence type="ECO:0000313" key="2">
    <source>
        <dbReference type="Proteomes" id="UP000219331"/>
    </source>
</evidence>
<dbReference type="STRING" id="538381.GCA_001696535_01738"/>
<dbReference type="AlphaFoldDB" id="A0A285THB8"/>
<dbReference type="RefSeq" id="WP_141402629.1">
    <property type="nucleotide sequence ID" value="NZ_OBML01000011.1"/>
</dbReference>
<accession>A0A285THB8</accession>
<organism evidence="1 2">
    <name type="scientific">Stappia indica</name>
    <dbReference type="NCBI Taxonomy" id="538381"/>
    <lineage>
        <taxon>Bacteria</taxon>
        <taxon>Pseudomonadati</taxon>
        <taxon>Pseudomonadota</taxon>
        <taxon>Alphaproteobacteria</taxon>
        <taxon>Hyphomicrobiales</taxon>
        <taxon>Stappiaceae</taxon>
        <taxon>Stappia</taxon>
    </lineage>
</organism>
<protein>
    <recommendedName>
        <fullName evidence="3">Excalibur calcium-binding domain-containing protein</fullName>
    </recommendedName>
</protein>
<dbReference type="OrthoDB" id="9805504at2"/>
<name>A0A285THB8_9HYPH</name>
<reference evidence="1 2" key="1">
    <citation type="submission" date="2017-08" db="EMBL/GenBank/DDBJ databases">
        <authorList>
            <person name="de Groot N.N."/>
        </authorList>
    </citation>
    <scope>NUCLEOTIDE SEQUENCE [LARGE SCALE GENOMIC DNA]</scope>
    <source>
        <strain evidence="1 2">USBA 352</strain>
    </source>
</reference>
<keyword evidence="2" id="KW-1185">Reference proteome</keyword>
<dbReference type="EMBL" id="OBML01000011">
    <property type="protein sequence ID" value="SOC21549.1"/>
    <property type="molecule type" value="Genomic_DNA"/>
</dbReference>
<proteinExistence type="predicted"/>
<evidence type="ECO:0000313" key="1">
    <source>
        <dbReference type="EMBL" id="SOC21549.1"/>
    </source>
</evidence>
<gene>
    <name evidence="1" type="ORF">SAMN05421512_111109</name>
</gene>
<evidence type="ECO:0008006" key="3">
    <source>
        <dbReference type="Google" id="ProtNLM"/>
    </source>
</evidence>
<dbReference type="Proteomes" id="UP000219331">
    <property type="component" value="Unassembled WGS sequence"/>
</dbReference>
<sequence length="87" mass="9209">MILKALCLMGALGPAGPYTPVDPPAATLVQARRGLTCKQMPDCRSAVILWCSGYGRADGDGDGIPCENVCSSRRQVEAILREIGCDK</sequence>